<reference evidence="1 2" key="1">
    <citation type="journal article" date="2015" name="Nature">
        <title>rRNA introns, odd ribosomes, and small enigmatic genomes across a large radiation of phyla.</title>
        <authorList>
            <person name="Brown C.T."/>
            <person name="Hug L.A."/>
            <person name="Thomas B.C."/>
            <person name="Sharon I."/>
            <person name="Castelle C.J."/>
            <person name="Singh A."/>
            <person name="Wilkins M.J."/>
            <person name="Williams K.H."/>
            <person name="Banfield J.F."/>
        </authorList>
    </citation>
    <scope>NUCLEOTIDE SEQUENCE [LARGE SCALE GENOMIC DNA]</scope>
</reference>
<protein>
    <submittedName>
        <fullName evidence="1">Uncharacterized protein</fullName>
    </submittedName>
</protein>
<organism evidence="1 2">
    <name type="scientific">Candidatus Uhrbacteria bacterium GW2011_GWA2_52_8d</name>
    <dbReference type="NCBI Taxonomy" id="1618979"/>
    <lineage>
        <taxon>Bacteria</taxon>
        <taxon>Candidatus Uhriibacteriota</taxon>
    </lineage>
</organism>
<comment type="caution">
    <text evidence="1">The sequence shown here is derived from an EMBL/GenBank/DDBJ whole genome shotgun (WGS) entry which is preliminary data.</text>
</comment>
<dbReference type="Proteomes" id="UP000034054">
    <property type="component" value="Unassembled WGS sequence"/>
</dbReference>
<dbReference type="EMBL" id="LCRH01000065">
    <property type="protein sequence ID" value="KKW31140.1"/>
    <property type="molecule type" value="Genomic_DNA"/>
</dbReference>
<evidence type="ECO:0000313" key="1">
    <source>
        <dbReference type="EMBL" id="KKW31140.1"/>
    </source>
</evidence>
<dbReference type="AlphaFoldDB" id="A0A0G1XJV8"/>
<gene>
    <name evidence="1" type="ORF">UY76_C0065G0003</name>
</gene>
<proteinExistence type="predicted"/>
<evidence type="ECO:0000313" key="2">
    <source>
        <dbReference type="Proteomes" id="UP000034054"/>
    </source>
</evidence>
<accession>A0A0G1XJV8</accession>
<name>A0A0G1XJV8_9BACT</name>
<sequence>MTQTNTPAPTPTAPVADLSMIPALSGRVNASLNLDFSRPFVQQIQAYLEGLGNDARGLRSVALVDQGVAAILMLPALEMLGGLPTVVFKGFGQDAPVVSVDLSVFRHNEVRLRRAELAHGEAFAGFTVLDGSGRGLTPVQLTELAALLNCEEGSIRTMNVQAGTKGQVDLTSAKGAVDGMADLLIQTGLTVEDWTSGRVIFLPGGMGNIGALQATAVHGLSEAWPRTIRLAADTGKVFHVAEVVDPQAMRQWAVGLAARLDGAIPVAVLSGEIPEAFRAALAVLAAEHGVEIRG</sequence>